<dbReference type="InterPro" id="IPR027417">
    <property type="entry name" value="P-loop_NTPase"/>
</dbReference>
<evidence type="ECO:0000256" key="3">
    <source>
        <dbReference type="ARBA" id="ARBA00022801"/>
    </source>
</evidence>
<evidence type="ECO:0000259" key="7">
    <source>
        <dbReference type="Pfam" id="PF13087"/>
    </source>
</evidence>
<dbReference type="Proteomes" id="UP000543642">
    <property type="component" value="Unassembled WGS sequence"/>
</dbReference>
<evidence type="ECO:0000259" key="6">
    <source>
        <dbReference type="Pfam" id="PF13086"/>
    </source>
</evidence>
<dbReference type="EMBL" id="JACHFW010000012">
    <property type="protein sequence ID" value="MBB5265505.1"/>
    <property type="molecule type" value="Genomic_DNA"/>
</dbReference>
<dbReference type="InterPro" id="IPR041677">
    <property type="entry name" value="DNA2/NAM7_AAA_11"/>
</dbReference>
<organism evidence="8 9">
    <name type="scientific">Catenibacillus scindens</name>
    <dbReference type="NCBI Taxonomy" id="673271"/>
    <lineage>
        <taxon>Bacteria</taxon>
        <taxon>Bacillati</taxon>
        <taxon>Bacillota</taxon>
        <taxon>Clostridia</taxon>
        <taxon>Lachnospirales</taxon>
        <taxon>Lachnospiraceae</taxon>
        <taxon>Catenibacillus</taxon>
    </lineage>
</organism>
<comment type="similarity">
    <text evidence="1">Belongs to the DNA2/NAM7 helicase family.</text>
</comment>
<accession>A0A7W8HD54</accession>
<dbReference type="Gene3D" id="3.40.50.300">
    <property type="entry name" value="P-loop containing nucleotide triphosphate hydrolases"/>
    <property type="match status" value="2"/>
</dbReference>
<dbReference type="Pfam" id="PF13086">
    <property type="entry name" value="AAA_11"/>
    <property type="match status" value="1"/>
</dbReference>
<sequence>MDHYDLKHCTQEDTIEFEILSNLSDEQKPHFKDGEPVRLMSIGDDYAISSLADNTKVVKVKPVNAHYKSIIEGILSRGRVYLTAVINHTRKLLQVSFKQFSEEKNLSYAINVSEEFFASVRRSINLNNVSNPKRDIEEGTLYGAGGYTYAVIGVHARADEDQQFKQFVIAGRDFYIQVTKIEEDLGQEYYVAEKVLKKIKVDDYYFFLAKGQLKYTTDREKIALETKAVMECLSDDTYIKIWDEYGEIERETIMKEARDFRAIRYTSYEQIGRDYRFDISSDNMERFSAFAKKFERGDILAASIMNPFEIQRDNQEFEDYLDKHKNYIANVRLAEDIDPSSGSIIFTVDDQEARKISVAQQGYIFVSIMGDKKRLDRREKARTRIESRQCPMPNLSAVLEGKSVSAANRTKRDYPALSDSVIEEIFTKKGKYHPPTQKQEMAIAMALNTPDIALIQGPPGTGKTTVITAILKRLNEIADPAGGMFGRNLVTAFQHDAVQNAIDRIEILGLPAIKFGHKYNESEDDIIEINAAIQGWINDRLSDLYMCHSDLDSKKYLIDFNKLYVDYLYSANSIDQTLDLLERVRNLVDIRISSELLDELSDEISDLQLMTGRVAETTTNLLVRAIRRLPASEIAFEDNGRFELQRAVYQLRKQHNTEFDAEIKQIQKMLDSGAYDFESLKLIRKNLLIKVLPKQDIFTSPSKKDDIVRLLGKISDYLLNQIEGGKDGEDLVIMQYMQSMEEDPLAVKQAILNYSAVNGATNQQVMRKEIADLKDGEIVFDNVLVDEAARSNPLDLFIPLSVAKDRIILVGDHRQLPHIIDEQIVGKLEDNKESDVKADIEQKIKESMFAQLFTKLKMLEAQDGIKRTITLDKQYRMHPTLGTYIDNNFYRKYNESEHVGNGIEDPMFFAHNLPGIENKACIWYDIPYDGENKGEKAKSKFRRKEAEAIARHLKQMILSEGGRNLNYGIITFYREQVNEINKALADTSIQIMVKDETGHYVINPEYKKNNRDVNEIVKVGTVDAFQGMEFDVVYLSMVRSNDTEVDVSYDSPEVARMLQKKYGFLMYENRLCVAMSRQKKALICVGDSKMLRGAQAVKAVAPLVEYYKLCGEDEYGTIIQ</sequence>
<evidence type="ECO:0000313" key="8">
    <source>
        <dbReference type="EMBL" id="MBB5265505.1"/>
    </source>
</evidence>
<keyword evidence="9" id="KW-1185">Reference proteome</keyword>
<dbReference type="GO" id="GO:0016787">
    <property type="term" value="F:hydrolase activity"/>
    <property type="evidence" value="ECO:0007669"/>
    <property type="project" value="UniProtKB-KW"/>
</dbReference>
<dbReference type="InterPro" id="IPR041679">
    <property type="entry name" value="DNA2/NAM7-like_C"/>
</dbReference>
<dbReference type="InterPro" id="IPR047187">
    <property type="entry name" value="SF1_C_Upf1"/>
</dbReference>
<keyword evidence="5" id="KW-0067">ATP-binding</keyword>
<evidence type="ECO:0000256" key="4">
    <source>
        <dbReference type="ARBA" id="ARBA00022806"/>
    </source>
</evidence>
<keyword evidence="2" id="KW-0547">Nucleotide-binding</keyword>
<dbReference type="CDD" id="cd18808">
    <property type="entry name" value="SF1_C_Upf1"/>
    <property type="match status" value="1"/>
</dbReference>
<keyword evidence="3" id="KW-0378">Hydrolase</keyword>
<dbReference type="InterPro" id="IPR050534">
    <property type="entry name" value="Coronavir_polyprotein_1ab"/>
</dbReference>
<dbReference type="GO" id="GO:0043139">
    <property type="term" value="F:5'-3' DNA helicase activity"/>
    <property type="evidence" value="ECO:0007669"/>
    <property type="project" value="TreeGrafter"/>
</dbReference>
<evidence type="ECO:0000313" key="9">
    <source>
        <dbReference type="Proteomes" id="UP000543642"/>
    </source>
</evidence>
<feature type="domain" description="DNA2/NAM7 helicase helicase" evidence="6">
    <location>
        <begin position="437"/>
        <end position="819"/>
    </location>
</feature>
<gene>
    <name evidence="8" type="ORF">HNP82_002651</name>
</gene>
<evidence type="ECO:0000256" key="1">
    <source>
        <dbReference type="ARBA" id="ARBA00007913"/>
    </source>
</evidence>
<dbReference type="PANTHER" id="PTHR43788">
    <property type="entry name" value="DNA2/NAM7 HELICASE FAMILY MEMBER"/>
    <property type="match status" value="1"/>
</dbReference>
<name>A0A7W8HD54_9FIRM</name>
<evidence type="ECO:0000256" key="5">
    <source>
        <dbReference type="ARBA" id="ARBA00022840"/>
    </source>
</evidence>
<dbReference type="Pfam" id="PF13087">
    <property type="entry name" value="AAA_12"/>
    <property type="match status" value="1"/>
</dbReference>
<dbReference type="RefSeq" id="WP_183775431.1">
    <property type="nucleotide sequence ID" value="NZ_JACHFW010000012.1"/>
</dbReference>
<proteinExistence type="inferred from homology"/>
<keyword evidence="4" id="KW-0347">Helicase</keyword>
<comment type="caution">
    <text evidence="8">The sequence shown here is derived from an EMBL/GenBank/DDBJ whole genome shotgun (WGS) entry which is preliminary data.</text>
</comment>
<feature type="domain" description="DNA2/NAM7 helicase-like C-terminal" evidence="7">
    <location>
        <begin position="847"/>
        <end position="1089"/>
    </location>
</feature>
<protein>
    <submittedName>
        <fullName evidence="8">DNA replication protein DnaC</fullName>
    </submittedName>
</protein>
<dbReference type="GO" id="GO:0005524">
    <property type="term" value="F:ATP binding"/>
    <property type="evidence" value="ECO:0007669"/>
    <property type="project" value="UniProtKB-KW"/>
</dbReference>
<dbReference type="SUPFAM" id="SSF52540">
    <property type="entry name" value="P-loop containing nucleoside triphosphate hydrolases"/>
    <property type="match status" value="1"/>
</dbReference>
<dbReference type="PANTHER" id="PTHR43788:SF8">
    <property type="entry name" value="DNA-BINDING PROTEIN SMUBP-2"/>
    <property type="match status" value="1"/>
</dbReference>
<evidence type="ECO:0000256" key="2">
    <source>
        <dbReference type="ARBA" id="ARBA00022741"/>
    </source>
</evidence>
<dbReference type="AlphaFoldDB" id="A0A7W8HD54"/>
<reference evidence="8 9" key="1">
    <citation type="submission" date="2020-08" db="EMBL/GenBank/DDBJ databases">
        <title>Genomic Encyclopedia of Type Strains, Phase IV (KMG-IV): sequencing the most valuable type-strain genomes for metagenomic binning, comparative biology and taxonomic classification.</title>
        <authorList>
            <person name="Goeker M."/>
        </authorList>
    </citation>
    <scope>NUCLEOTIDE SEQUENCE [LARGE SCALE GENOMIC DNA]</scope>
    <source>
        <strain evidence="8 9">DSM 106146</strain>
    </source>
</reference>